<dbReference type="Pfam" id="PF01638">
    <property type="entry name" value="HxlR"/>
    <property type="match status" value="1"/>
</dbReference>
<dbReference type="Gene3D" id="1.10.10.10">
    <property type="entry name" value="Winged helix-like DNA-binding domain superfamily/Winged helix DNA-binding domain"/>
    <property type="match status" value="1"/>
</dbReference>
<dbReference type="OrthoDB" id="9800350at2"/>
<dbReference type="InterPro" id="IPR036390">
    <property type="entry name" value="WH_DNA-bd_sf"/>
</dbReference>
<dbReference type="RefSeq" id="WP_104699622.1">
    <property type="nucleotide sequence ID" value="NZ_FZPP01000010.1"/>
</dbReference>
<keyword evidence="1" id="KW-0805">Transcription regulation</keyword>
<feature type="domain" description="HTH hxlR-type" evidence="4">
    <location>
        <begin position="20"/>
        <end position="119"/>
    </location>
</feature>
<keyword evidence="6" id="KW-1185">Reference proteome</keyword>
<evidence type="ECO:0000259" key="4">
    <source>
        <dbReference type="PROSITE" id="PS51118"/>
    </source>
</evidence>
<dbReference type="SUPFAM" id="SSF46785">
    <property type="entry name" value="Winged helix' DNA-binding domain"/>
    <property type="match status" value="1"/>
</dbReference>
<protein>
    <submittedName>
        <fullName evidence="5">Transcriptional regulator</fullName>
    </submittedName>
</protein>
<keyword evidence="3" id="KW-0804">Transcription</keyword>
<evidence type="ECO:0000313" key="5">
    <source>
        <dbReference type="EMBL" id="RDU59431.1"/>
    </source>
</evidence>
<dbReference type="InterPro" id="IPR002577">
    <property type="entry name" value="HTH_HxlR"/>
</dbReference>
<dbReference type="EMBL" id="NXLR01000012">
    <property type="protein sequence ID" value="RDU59431.1"/>
    <property type="molecule type" value="Genomic_DNA"/>
</dbReference>
<dbReference type="PANTHER" id="PTHR33204">
    <property type="entry name" value="TRANSCRIPTIONAL REGULATOR, MARR FAMILY"/>
    <property type="match status" value="1"/>
</dbReference>
<evidence type="ECO:0000313" key="6">
    <source>
        <dbReference type="Proteomes" id="UP000256599"/>
    </source>
</evidence>
<organism evidence="5 6">
    <name type="scientific">Helicobacter marmotae</name>
    <dbReference type="NCBI Taxonomy" id="152490"/>
    <lineage>
        <taxon>Bacteria</taxon>
        <taxon>Pseudomonadati</taxon>
        <taxon>Campylobacterota</taxon>
        <taxon>Epsilonproteobacteria</taxon>
        <taxon>Campylobacterales</taxon>
        <taxon>Helicobacteraceae</taxon>
        <taxon>Helicobacter</taxon>
    </lineage>
</organism>
<evidence type="ECO:0000256" key="3">
    <source>
        <dbReference type="ARBA" id="ARBA00023163"/>
    </source>
</evidence>
<accession>A0A3D8I4G3</accession>
<dbReference type="AlphaFoldDB" id="A0A3D8I4G3"/>
<sequence length="119" mass="13767">MKKLKSKQLHCLKAENISNSPFAYTISLIAGKYKMGILYALAHFEILRYNRLKAYMGSISFKTLTNALKELERDDLIIRKEYASIPPKVEYFLSDKGKSLIPILDELCTWGEKHKPQEK</sequence>
<name>A0A3D8I4G3_9HELI</name>
<gene>
    <name evidence="5" type="ORF">CQA63_06645</name>
</gene>
<proteinExistence type="predicted"/>
<dbReference type="PANTHER" id="PTHR33204:SF29">
    <property type="entry name" value="TRANSCRIPTIONAL REGULATOR"/>
    <property type="match status" value="1"/>
</dbReference>
<reference evidence="5 6" key="1">
    <citation type="submission" date="2018-04" db="EMBL/GenBank/DDBJ databases">
        <title>Novel Campyloabacter and Helicobacter Species and Strains.</title>
        <authorList>
            <person name="Mannion A.J."/>
            <person name="Shen Z."/>
            <person name="Fox J.G."/>
        </authorList>
    </citation>
    <scope>NUCLEOTIDE SEQUENCE [LARGE SCALE GENOMIC DNA]</scope>
    <source>
        <strain evidence="5 6">MIT 98-6070</strain>
    </source>
</reference>
<dbReference type="GO" id="GO:0003677">
    <property type="term" value="F:DNA binding"/>
    <property type="evidence" value="ECO:0007669"/>
    <property type="project" value="UniProtKB-KW"/>
</dbReference>
<dbReference type="Proteomes" id="UP000256599">
    <property type="component" value="Unassembled WGS sequence"/>
</dbReference>
<dbReference type="PROSITE" id="PS51118">
    <property type="entry name" value="HTH_HXLR"/>
    <property type="match status" value="1"/>
</dbReference>
<dbReference type="InterPro" id="IPR036388">
    <property type="entry name" value="WH-like_DNA-bd_sf"/>
</dbReference>
<comment type="caution">
    <text evidence="5">The sequence shown here is derived from an EMBL/GenBank/DDBJ whole genome shotgun (WGS) entry which is preliminary data.</text>
</comment>
<evidence type="ECO:0000256" key="2">
    <source>
        <dbReference type="ARBA" id="ARBA00023125"/>
    </source>
</evidence>
<evidence type="ECO:0000256" key="1">
    <source>
        <dbReference type="ARBA" id="ARBA00023015"/>
    </source>
</evidence>
<keyword evidence="2" id="KW-0238">DNA-binding</keyword>